<dbReference type="CDD" id="cd13399">
    <property type="entry name" value="Slt35-like"/>
    <property type="match status" value="1"/>
</dbReference>
<evidence type="ECO:0000313" key="2">
    <source>
        <dbReference type="EMBL" id="PID56287.1"/>
    </source>
</evidence>
<organism evidence="2 3">
    <name type="scientific">candidate division KSB3 bacterium</name>
    <dbReference type="NCBI Taxonomy" id="2044937"/>
    <lineage>
        <taxon>Bacteria</taxon>
        <taxon>candidate division KSB3</taxon>
    </lineage>
</organism>
<dbReference type="InterPro" id="IPR031304">
    <property type="entry name" value="SLT_2"/>
</dbReference>
<dbReference type="SUPFAM" id="SSF53955">
    <property type="entry name" value="Lysozyme-like"/>
    <property type="match status" value="1"/>
</dbReference>
<accession>A0A2G6E2V6</accession>
<name>A0A2G6E2V6_9BACT</name>
<dbReference type="InterPro" id="IPR023346">
    <property type="entry name" value="Lysozyme-like_dom_sf"/>
</dbReference>
<sequence length="186" mass="20496">MQRTWYALCALVIVLAYIAWGTLEASAEDELTEADFQQMGSKYGVSPYVLLAISEVESQHGTLLGEKKVYEAVTGRQMRYLEKIARHTGRDLADFRGSSAGAMGQMQIMPSTFYTYGQDGNGDGLKDPLNPQDSLATAAYFLARTIAVKGSVRTALRSYNNSSVYCDEVLTLSKKMEMKSTFAAKQ</sequence>
<dbReference type="Gene3D" id="1.10.8.350">
    <property type="entry name" value="Bacterial muramidase"/>
    <property type="match status" value="1"/>
</dbReference>
<dbReference type="AlphaFoldDB" id="A0A2G6E2V6"/>
<dbReference type="GO" id="GO:0008933">
    <property type="term" value="F:peptidoglycan lytic transglycosylase activity"/>
    <property type="evidence" value="ECO:0007669"/>
    <property type="project" value="TreeGrafter"/>
</dbReference>
<gene>
    <name evidence="2" type="ORF">CSB45_12210</name>
</gene>
<dbReference type="Pfam" id="PF13406">
    <property type="entry name" value="SLT_2"/>
    <property type="match status" value="1"/>
</dbReference>
<dbReference type="GO" id="GO:0009253">
    <property type="term" value="P:peptidoglycan catabolic process"/>
    <property type="evidence" value="ECO:0007669"/>
    <property type="project" value="TreeGrafter"/>
</dbReference>
<dbReference type="PANTHER" id="PTHR30163:SF8">
    <property type="entry name" value="LYTIC MUREIN TRANSGLYCOSYLASE"/>
    <property type="match status" value="1"/>
</dbReference>
<feature type="domain" description="Transglycosylase SLT" evidence="1">
    <location>
        <begin position="33"/>
        <end position="144"/>
    </location>
</feature>
<reference evidence="2 3" key="1">
    <citation type="submission" date="2017-10" db="EMBL/GenBank/DDBJ databases">
        <title>Novel microbial diversity and functional potential in the marine mammal oral microbiome.</title>
        <authorList>
            <person name="Dudek N.K."/>
            <person name="Sun C.L."/>
            <person name="Burstein D."/>
            <person name="Kantor R.S."/>
            <person name="Aliaga Goltsman D.S."/>
            <person name="Bik E.M."/>
            <person name="Thomas B.C."/>
            <person name="Banfield J.F."/>
            <person name="Relman D.A."/>
        </authorList>
    </citation>
    <scope>NUCLEOTIDE SEQUENCE [LARGE SCALE GENOMIC DNA]</scope>
    <source>
        <strain evidence="2">DOLZORAL124_49_17</strain>
    </source>
</reference>
<dbReference type="Proteomes" id="UP000229740">
    <property type="component" value="Unassembled WGS sequence"/>
</dbReference>
<evidence type="ECO:0000259" key="1">
    <source>
        <dbReference type="Pfam" id="PF13406"/>
    </source>
</evidence>
<protein>
    <recommendedName>
        <fullName evidence="1">Transglycosylase SLT domain-containing protein</fullName>
    </recommendedName>
</protein>
<evidence type="ECO:0000313" key="3">
    <source>
        <dbReference type="Proteomes" id="UP000229740"/>
    </source>
</evidence>
<proteinExistence type="predicted"/>
<dbReference type="InterPro" id="IPR043426">
    <property type="entry name" value="MltB-like"/>
</dbReference>
<dbReference type="EMBL" id="PDPS01000036">
    <property type="protein sequence ID" value="PID56287.1"/>
    <property type="molecule type" value="Genomic_DNA"/>
</dbReference>
<dbReference type="PANTHER" id="PTHR30163">
    <property type="entry name" value="MEMBRANE-BOUND LYTIC MUREIN TRANSGLYCOSYLASE B"/>
    <property type="match status" value="1"/>
</dbReference>
<comment type="caution">
    <text evidence="2">The sequence shown here is derived from an EMBL/GenBank/DDBJ whole genome shotgun (WGS) entry which is preliminary data.</text>
</comment>